<dbReference type="RefSeq" id="WP_164566367.1">
    <property type="nucleotide sequence ID" value="NZ_WUFC01000020.1"/>
</dbReference>
<dbReference type="Proteomes" id="UP000661163">
    <property type="component" value="Unassembled WGS sequence"/>
</dbReference>
<dbReference type="EMBL" id="WUFC01000020">
    <property type="protein sequence ID" value="NEI50495.1"/>
    <property type="molecule type" value="Genomic_DNA"/>
</dbReference>
<proteinExistence type="predicted"/>
<evidence type="ECO:0000313" key="2">
    <source>
        <dbReference type="EMBL" id="NEI50495.1"/>
    </source>
</evidence>
<evidence type="ECO:0000256" key="1">
    <source>
        <dbReference type="SAM" id="MobiDB-lite"/>
    </source>
</evidence>
<comment type="caution">
    <text evidence="2">The sequence shown here is derived from an EMBL/GenBank/DDBJ whole genome shotgun (WGS) entry which is preliminary data.</text>
</comment>
<sequence length="294" mass="32438">MRTLHIRPTSVEGIKRLAKTISKQENVVHAAALDTAATRAGFANYIHAYRALSSSTKGVRAAPLFTTYISVPWRDAKTRQRGLEIIKISLSKPLDEMIKPTQYKHARGLWFFARWVSDQLAYQGAIDSPDLAIARACGAARTLQFMAATGLRPSSGSKTEPRGDGDTRIPGLDHSSTWYDPESRKYVVLDEPYSGAVSNRSAERAAWAEQHNWEVIKPEWPGMYYPDGGCELYLMADRKKGLRLDLLAAALKSLGPAVIPENCERVVVPEGETFLSPGELARAAMKAARKASHN</sequence>
<name>A0AAE4YSM1_9HYPH</name>
<gene>
    <name evidence="2" type="ORF">GR217_22690</name>
</gene>
<dbReference type="AlphaFoldDB" id="A0AAE4YSM1"/>
<reference evidence="2 3" key="1">
    <citation type="submission" date="2019-12" db="EMBL/GenBank/DDBJ databases">
        <title>Rhizobium genotypes associated with high levels of biological nitrogen fixation by grain legumes in a temperate-maritime cropping system.</title>
        <authorList>
            <person name="Maluk M."/>
            <person name="Francesc Ferrando Molina F."/>
            <person name="Lopez Del Egido L."/>
            <person name="Lafos M."/>
            <person name="Langarica-Fuentes A."/>
            <person name="Gebre Yohannes G."/>
            <person name="Young M.W."/>
            <person name="Martin P."/>
            <person name="Gantlett R."/>
            <person name="Kenicer G."/>
            <person name="Hawes C."/>
            <person name="Begg G.S."/>
            <person name="Quilliam R.S."/>
            <person name="Squire G.R."/>
            <person name="Poole P.S."/>
            <person name="Young P.W."/>
            <person name="Iannetta P.M."/>
            <person name="James E.K."/>
        </authorList>
    </citation>
    <scope>NUCLEOTIDE SEQUENCE [LARGE SCALE GENOMIC DNA]</scope>
    <source>
        <strain evidence="2 3">JHI985</strain>
    </source>
</reference>
<accession>A0AAE4YSM1</accession>
<evidence type="ECO:0008006" key="4">
    <source>
        <dbReference type="Google" id="ProtNLM"/>
    </source>
</evidence>
<protein>
    <recommendedName>
        <fullName evidence="4">DUF5623 domain-containing protein</fullName>
    </recommendedName>
</protein>
<feature type="region of interest" description="Disordered" evidence="1">
    <location>
        <begin position="151"/>
        <end position="174"/>
    </location>
</feature>
<organism evidence="2 3">
    <name type="scientific">Rhizobium ruizarguesonis</name>
    <dbReference type="NCBI Taxonomy" id="2081791"/>
    <lineage>
        <taxon>Bacteria</taxon>
        <taxon>Pseudomonadati</taxon>
        <taxon>Pseudomonadota</taxon>
        <taxon>Alphaproteobacteria</taxon>
        <taxon>Hyphomicrobiales</taxon>
        <taxon>Rhizobiaceae</taxon>
        <taxon>Rhizobium/Agrobacterium group</taxon>
        <taxon>Rhizobium</taxon>
    </lineage>
</organism>
<evidence type="ECO:0000313" key="3">
    <source>
        <dbReference type="Proteomes" id="UP000661163"/>
    </source>
</evidence>